<dbReference type="EMBL" id="AAWS01000002">
    <property type="protein sequence ID" value="EAY31722.1"/>
    <property type="molecule type" value="Genomic_DNA"/>
</dbReference>
<dbReference type="AlphaFoldDB" id="A1ZDI3"/>
<organism evidence="2 3">
    <name type="scientific">Microscilla marina ATCC 23134</name>
    <dbReference type="NCBI Taxonomy" id="313606"/>
    <lineage>
        <taxon>Bacteria</taxon>
        <taxon>Pseudomonadati</taxon>
        <taxon>Bacteroidota</taxon>
        <taxon>Cytophagia</taxon>
        <taxon>Cytophagales</taxon>
        <taxon>Microscillaceae</taxon>
        <taxon>Microscilla</taxon>
    </lineage>
</organism>
<comment type="caution">
    <text evidence="2">The sequence shown here is derived from an EMBL/GenBank/DDBJ whole genome shotgun (WGS) entry which is preliminary data.</text>
</comment>
<name>A1ZDI3_MICM2</name>
<evidence type="ECO:0000313" key="3">
    <source>
        <dbReference type="Proteomes" id="UP000004095"/>
    </source>
</evidence>
<feature type="transmembrane region" description="Helical" evidence="1">
    <location>
        <begin position="15"/>
        <end position="39"/>
    </location>
</feature>
<keyword evidence="1" id="KW-0812">Transmembrane</keyword>
<sequence length="47" mass="5525">MFTHQSGKNPGFTRFVYFLFTSFQPLFTFCIPAFPCFIVKNIHFSNV</sequence>
<keyword evidence="1" id="KW-0472">Membrane</keyword>
<evidence type="ECO:0000313" key="2">
    <source>
        <dbReference type="EMBL" id="EAY31722.1"/>
    </source>
</evidence>
<keyword evidence="3" id="KW-1185">Reference proteome</keyword>
<keyword evidence="1" id="KW-1133">Transmembrane helix</keyword>
<accession>A1ZDI3</accession>
<protein>
    <submittedName>
        <fullName evidence="2">Uncharacterized protein</fullName>
    </submittedName>
</protein>
<gene>
    <name evidence="2" type="ORF">M23134_05228</name>
</gene>
<dbReference type="Proteomes" id="UP000004095">
    <property type="component" value="Unassembled WGS sequence"/>
</dbReference>
<proteinExistence type="predicted"/>
<reference evidence="2 3" key="1">
    <citation type="submission" date="2007-01" db="EMBL/GenBank/DDBJ databases">
        <authorList>
            <person name="Haygood M."/>
            <person name="Podell S."/>
            <person name="Anderson C."/>
            <person name="Hopkinson B."/>
            <person name="Roe K."/>
            <person name="Barbeau K."/>
            <person name="Gaasterland T."/>
            <person name="Ferriera S."/>
            <person name="Johnson J."/>
            <person name="Kravitz S."/>
            <person name="Beeson K."/>
            <person name="Sutton G."/>
            <person name="Rogers Y.-H."/>
            <person name="Friedman R."/>
            <person name="Frazier M."/>
            <person name="Venter J.C."/>
        </authorList>
    </citation>
    <scope>NUCLEOTIDE SEQUENCE [LARGE SCALE GENOMIC DNA]</scope>
    <source>
        <strain evidence="2 3">ATCC 23134</strain>
    </source>
</reference>
<evidence type="ECO:0000256" key="1">
    <source>
        <dbReference type="SAM" id="Phobius"/>
    </source>
</evidence>